<comment type="subcellular location">
    <subcellularLocation>
        <location evidence="1">Secreted</location>
    </subcellularLocation>
</comment>
<reference evidence="6 7" key="1">
    <citation type="journal article" date="2023" name="Genes (Basel)">
        <title>Chromosome-Level Genome Assembly and Circadian Gene Repertoire of the Patagonia Blennie Eleginops maclovinus-The Closest Ancestral Proxy of Antarctic Cryonotothenioids.</title>
        <authorList>
            <person name="Cheng C.C."/>
            <person name="Rivera-Colon A.G."/>
            <person name="Minhas B.F."/>
            <person name="Wilson L."/>
            <person name="Rayamajhi N."/>
            <person name="Vargas-Chacoff L."/>
            <person name="Catchen J.M."/>
        </authorList>
    </citation>
    <scope>NUCLEOTIDE SEQUENCE [LARGE SCALE GENOMIC DNA]</scope>
    <source>
        <strain evidence="6">JMC-PN-2008</strain>
    </source>
</reference>
<feature type="domain" description="C-type lectin" evidence="5">
    <location>
        <begin position="32"/>
        <end position="149"/>
    </location>
</feature>
<dbReference type="AlphaFoldDB" id="A0AAN8ALF6"/>
<dbReference type="EMBL" id="JAUZQC010000008">
    <property type="protein sequence ID" value="KAK5867026.1"/>
    <property type="molecule type" value="Genomic_DNA"/>
</dbReference>
<dbReference type="InterPro" id="IPR051663">
    <property type="entry name" value="CLec_Tetranectin-domain"/>
</dbReference>
<evidence type="ECO:0000256" key="4">
    <source>
        <dbReference type="ARBA" id="ARBA00022734"/>
    </source>
</evidence>
<dbReference type="Pfam" id="PF00059">
    <property type="entry name" value="Lectin_C"/>
    <property type="match status" value="1"/>
</dbReference>
<keyword evidence="4" id="KW-0430">Lectin</keyword>
<keyword evidence="7" id="KW-1185">Reference proteome</keyword>
<dbReference type="FunFam" id="3.10.100.10:FF:000125">
    <property type="entry name" value="Mannan-binding lectin H3"/>
    <property type="match status" value="1"/>
</dbReference>
<keyword evidence="3" id="KW-0732">Signal</keyword>
<evidence type="ECO:0000256" key="3">
    <source>
        <dbReference type="ARBA" id="ARBA00022729"/>
    </source>
</evidence>
<evidence type="ECO:0000256" key="1">
    <source>
        <dbReference type="ARBA" id="ARBA00004613"/>
    </source>
</evidence>
<dbReference type="PANTHER" id="PTHR22799:SF1">
    <property type="entry name" value="C-TYPE LECTIN DOMAIN FAMILY 11 MEMBER A"/>
    <property type="match status" value="1"/>
</dbReference>
<reference evidence="6 7" key="2">
    <citation type="journal article" date="2023" name="Mol. Biol. Evol.">
        <title>Genomics of Secondarily Temperate Adaptation in the Only Non-Antarctic Icefish.</title>
        <authorList>
            <person name="Rivera-Colon A.G."/>
            <person name="Rayamajhi N."/>
            <person name="Minhas B.F."/>
            <person name="Madrigal G."/>
            <person name="Bilyk K.T."/>
            <person name="Yoon V."/>
            <person name="Hune M."/>
            <person name="Gregory S."/>
            <person name="Cheng C.H.C."/>
            <person name="Catchen J.M."/>
        </authorList>
    </citation>
    <scope>NUCLEOTIDE SEQUENCE [LARGE SCALE GENOMIC DNA]</scope>
    <source>
        <strain evidence="6">JMC-PN-2008</strain>
    </source>
</reference>
<evidence type="ECO:0000313" key="6">
    <source>
        <dbReference type="EMBL" id="KAK5867026.1"/>
    </source>
</evidence>
<dbReference type="Gene3D" id="3.10.100.10">
    <property type="entry name" value="Mannose-Binding Protein A, subunit A"/>
    <property type="match status" value="1"/>
</dbReference>
<comment type="caution">
    <text evidence="6">The sequence shown here is derived from an EMBL/GenBank/DDBJ whole genome shotgun (WGS) entry which is preliminary data.</text>
</comment>
<dbReference type="GO" id="GO:0030246">
    <property type="term" value="F:carbohydrate binding"/>
    <property type="evidence" value="ECO:0007669"/>
    <property type="project" value="UniProtKB-KW"/>
</dbReference>
<dbReference type="SMART" id="SM00034">
    <property type="entry name" value="CLECT"/>
    <property type="match status" value="1"/>
</dbReference>
<dbReference type="GO" id="GO:0008083">
    <property type="term" value="F:growth factor activity"/>
    <property type="evidence" value="ECO:0007669"/>
    <property type="project" value="TreeGrafter"/>
</dbReference>
<evidence type="ECO:0000313" key="7">
    <source>
        <dbReference type="Proteomes" id="UP001346869"/>
    </source>
</evidence>
<organism evidence="6 7">
    <name type="scientific">Eleginops maclovinus</name>
    <name type="common">Patagonian blennie</name>
    <name type="synonym">Eleginus maclovinus</name>
    <dbReference type="NCBI Taxonomy" id="56733"/>
    <lineage>
        <taxon>Eukaryota</taxon>
        <taxon>Metazoa</taxon>
        <taxon>Chordata</taxon>
        <taxon>Craniata</taxon>
        <taxon>Vertebrata</taxon>
        <taxon>Euteleostomi</taxon>
        <taxon>Actinopterygii</taxon>
        <taxon>Neopterygii</taxon>
        <taxon>Teleostei</taxon>
        <taxon>Neoteleostei</taxon>
        <taxon>Acanthomorphata</taxon>
        <taxon>Eupercaria</taxon>
        <taxon>Perciformes</taxon>
        <taxon>Notothenioidei</taxon>
        <taxon>Eleginopidae</taxon>
        <taxon>Eleginops</taxon>
    </lineage>
</organism>
<evidence type="ECO:0000259" key="5">
    <source>
        <dbReference type="PROSITE" id="PS50041"/>
    </source>
</evidence>
<gene>
    <name evidence="6" type="ORF">PBY51_011549</name>
</gene>
<sequence>MFEPGFPGDALKSLNDRLAKLDLVINFDFFRRVGQKYFVSNKKRGSFSSAVEFCTQQGLELALPQNEEENSILTQVFGEDFTTAWLNVNNDKVEGNLMVDLKNRPLIFTKWGEGQPEESIQGRSCTMLSENGVWRVTHECSSSAYIVCQI</sequence>
<dbReference type="PANTHER" id="PTHR22799">
    <property type="entry name" value="TETRANECTIN-RELATED"/>
    <property type="match status" value="1"/>
</dbReference>
<evidence type="ECO:0000256" key="2">
    <source>
        <dbReference type="ARBA" id="ARBA00022525"/>
    </source>
</evidence>
<name>A0AAN8ALF6_ELEMC</name>
<accession>A0AAN8ALF6</accession>
<dbReference type="InterPro" id="IPR001304">
    <property type="entry name" value="C-type_lectin-like"/>
</dbReference>
<dbReference type="InterPro" id="IPR016186">
    <property type="entry name" value="C-type_lectin-like/link_sf"/>
</dbReference>
<dbReference type="SUPFAM" id="SSF56436">
    <property type="entry name" value="C-type lectin-like"/>
    <property type="match status" value="1"/>
</dbReference>
<protein>
    <recommendedName>
        <fullName evidence="5">C-type lectin domain-containing protein</fullName>
    </recommendedName>
</protein>
<dbReference type="GO" id="GO:0001503">
    <property type="term" value="P:ossification"/>
    <property type="evidence" value="ECO:0007669"/>
    <property type="project" value="TreeGrafter"/>
</dbReference>
<dbReference type="Proteomes" id="UP001346869">
    <property type="component" value="Unassembled WGS sequence"/>
</dbReference>
<proteinExistence type="predicted"/>
<dbReference type="PROSITE" id="PS50041">
    <property type="entry name" value="C_TYPE_LECTIN_2"/>
    <property type="match status" value="1"/>
</dbReference>
<dbReference type="GO" id="GO:0005615">
    <property type="term" value="C:extracellular space"/>
    <property type="evidence" value="ECO:0007669"/>
    <property type="project" value="TreeGrafter"/>
</dbReference>
<dbReference type="InterPro" id="IPR016187">
    <property type="entry name" value="CTDL_fold"/>
</dbReference>
<keyword evidence="2" id="KW-0964">Secreted</keyword>